<dbReference type="Gene3D" id="2.60.120.10">
    <property type="entry name" value="Jelly Rolls"/>
    <property type="match status" value="1"/>
</dbReference>
<reference evidence="1" key="1">
    <citation type="journal article" date="2015" name="Nature">
        <title>Complex archaea that bridge the gap between prokaryotes and eukaryotes.</title>
        <authorList>
            <person name="Spang A."/>
            <person name="Saw J.H."/>
            <person name="Jorgensen S.L."/>
            <person name="Zaremba-Niedzwiedzka K."/>
            <person name="Martijn J."/>
            <person name="Lind A.E."/>
            <person name="van Eijk R."/>
            <person name="Schleper C."/>
            <person name="Guy L."/>
            <person name="Ettema T.J."/>
        </authorList>
    </citation>
    <scope>NUCLEOTIDE SEQUENCE</scope>
</reference>
<dbReference type="InterPro" id="IPR014710">
    <property type="entry name" value="RmlC-like_jellyroll"/>
</dbReference>
<dbReference type="InterPro" id="IPR000888">
    <property type="entry name" value="RmlC-like"/>
</dbReference>
<dbReference type="GO" id="GO:0000271">
    <property type="term" value="P:polysaccharide biosynthetic process"/>
    <property type="evidence" value="ECO:0007669"/>
    <property type="project" value="TreeGrafter"/>
</dbReference>
<dbReference type="CDD" id="cd00438">
    <property type="entry name" value="cupin_RmlC"/>
    <property type="match status" value="1"/>
</dbReference>
<evidence type="ECO:0008006" key="2">
    <source>
        <dbReference type="Google" id="ProtNLM"/>
    </source>
</evidence>
<dbReference type="PANTHER" id="PTHR21047:SF2">
    <property type="entry name" value="THYMIDINE DIPHOSPHO-4-KETO-RHAMNOSE 3,5-EPIMERASE"/>
    <property type="match status" value="1"/>
</dbReference>
<proteinExistence type="predicted"/>
<dbReference type="SUPFAM" id="SSF51182">
    <property type="entry name" value="RmlC-like cupins"/>
    <property type="match status" value="1"/>
</dbReference>
<dbReference type="NCBIfam" id="TIGR01221">
    <property type="entry name" value="rmlC"/>
    <property type="match status" value="1"/>
</dbReference>
<comment type="caution">
    <text evidence="1">The sequence shown here is derived from an EMBL/GenBank/DDBJ whole genome shotgun (WGS) entry which is preliminary data.</text>
</comment>
<accession>A0A0F9WJK1</accession>
<dbReference type="AlphaFoldDB" id="A0A0F9WJK1"/>
<gene>
    <name evidence="1" type="ORF">LCGC14_0272090</name>
</gene>
<dbReference type="PANTHER" id="PTHR21047">
    <property type="entry name" value="DTDP-6-DEOXY-D-GLUCOSE-3,5 EPIMERASE"/>
    <property type="match status" value="1"/>
</dbReference>
<dbReference type="GO" id="GO:0008830">
    <property type="term" value="F:dTDP-4-dehydrorhamnose 3,5-epimerase activity"/>
    <property type="evidence" value="ECO:0007669"/>
    <property type="project" value="InterPro"/>
</dbReference>
<sequence>MRFIETKVAGAWEIEIEPLSDERGFFARAFCAETFATRGLMDRFVHADISFNPSRGTLRGMHLQAPPRAEIKLVRAVRGRIFDVAVDLRPQSPTYLGHAAVELDASRWNALYVPAGCAHGFLTLEDDCEVLYLVSEIYARDLARTFRWNDPAFGVNWPAEPQIISARDANAEDFKP</sequence>
<dbReference type="GO" id="GO:0019305">
    <property type="term" value="P:dTDP-rhamnose biosynthetic process"/>
    <property type="evidence" value="ECO:0007669"/>
    <property type="project" value="TreeGrafter"/>
</dbReference>
<dbReference type="InterPro" id="IPR011051">
    <property type="entry name" value="RmlC_Cupin_sf"/>
</dbReference>
<organism evidence="1">
    <name type="scientific">marine sediment metagenome</name>
    <dbReference type="NCBI Taxonomy" id="412755"/>
    <lineage>
        <taxon>unclassified sequences</taxon>
        <taxon>metagenomes</taxon>
        <taxon>ecological metagenomes</taxon>
    </lineage>
</organism>
<name>A0A0F9WJK1_9ZZZZ</name>
<evidence type="ECO:0000313" key="1">
    <source>
        <dbReference type="EMBL" id="KKN86171.1"/>
    </source>
</evidence>
<dbReference type="EMBL" id="LAZR01000151">
    <property type="protein sequence ID" value="KKN86171.1"/>
    <property type="molecule type" value="Genomic_DNA"/>
</dbReference>
<protein>
    <recommendedName>
        <fullName evidence="2">dTDP-4-dehydrorhamnose 3,5-epimerase</fullName>
    </recommendedName>
</protein>
<dbReference type="GO" id="GO:0005829">
    <property type="term" value="C:cytosol"/>
    <property type="evidence" value="ECO:0007669"/>
    <property type="project" value="TreeGrafter"/>
</dbReference>
<dbReference type="Pfam" id="PF00908">
    <property type="entry name" value="dTDP_sugar_isom"/>
    <property type="match status" value="1"/>
</dbReference>